<dbReference type="Gene3D" id="3.30.420.10">
    <property type="entry name" value="Ribonuclease H-like superfamily/Ribonuclease H"/>
    <property type="match status" value="1"/>
</dbReference>
<dbReference type="SUPFAM" id="SSF53098">
    <property type="entry name" value="Ribonuclease H-like"/>
    <property type="match status" value="1"/>
</dbReference>
<dbReference type="InterPro" id="IPR050951">
    <property type="entry name" value="Retrovirus_Pol_polyprotein"/>
</dbReference>
<gene>
    <name evidence="4" type="primary">LOC108678443</name>
</gene>
<dbReference type="PANTHER" id="PTHR37984">
    <property type="entry name" value="PROTEIN CBG26694"/>
    <property type="match status" value="1"/>
</dbReference>
<dbReference type="OMA" id="PHERLIN"/>
<sequence>MLDNRKRTKIKNNKIQQWRLELASFSYTIRYRPGKENVAPDTMSRASCCAVSFSTSKSTLNDIHDGLCHPGVARLLHFVRSKNLPFSTEDVKRVCSTCKVCAILKPRFYRPPDETLIRATQPMERLSMDFKGPLPSATRNTYMLTVVDEFSRFPFAFPCPDMSAGTVIKCLESLFALFGMPGYIHSDRGTSFMSQELKAYLSQKGVATSRTTPYHSTGNAQCERYNGIIWKTIALRLETLNLPIKHWELVLLDALHSIRSLLTTATNSTPHDRLFKFHRRSTHGRSLPSWLMTPGPVLLRRYVRSKTEPLVDEVDLIDSNPTFAHVKYRDGRESTVSVQDLAPCPQLSSRRLPDPMTDNADVRERLEPTSPRQDQALDPPGSYHQPASLQDVAEPLPVSQQPMEQADKETELAHSP</sequence>
<proteinExistence type="predicted"/>
<dbReference type="InterPro" id="IPR012337">
    <property type="entry name" value="RNaseH-like_sf"/>
</dbReference>
<dbReference type="GeneID" id="108678443"/>
<dbReference type="GO" id="GO:0003676">
    <property type="term" value="F:nucleic acid binding"/>
    <property type="evidence" value="ECO:0007669"/>
    <property type="project" value="InterPro"/>
</dbReference>
<name>A0A8B7P967_HYAAZ</name>
<feature type="region of interest" description="Disordered" evidence="1">
    <location>
        <begin position="364"/>
        <end position="416"/>
    </location>
</feature>
<evidence type="ECO:0000259" key="2">
    <source>
        <dbReference type="PROSITE" id="PS50994"/>
    </source>
</evidence>
<dbReference type="OrthoDB" id="6371830at2759"/>
<feature type="domain" description="Integrase catalytic" evidence="2">
    <location>
        <begin position="118"/>
        <end position="278"/>
    </location>
</feature>
<evidence type="ECO:0000313" key="4">
    <source>
        <dbReference type="RefSeq" id="XP_018022352.2"/>
    </source>
</evidence>
<keyword evidence="3" id="KW-1185">Reference proteome</keyword>
<dbReference type="GO" id="GO:0015074">
    <property type="term" value="P:DNA integration"/>
    <property type="evidence" value="ECO:0007669"/>
    <property type="project" value="InterPro"/>
</dbReference>
<feature type="non-terminal residue" evidence="4">
    <location>
        <position position="416"/>
    </location>
</feature>
<dbReference type="PROSITE" id="PS50994">
    <property type="entry name" value="INTEGRASE"/>
    <property type="match status" value="1"/>
</dbReference>
<accession>A0A8B7P967</accession>
<dbReference type="PANTHER" id="PTHR37984:SF5">
    <property type="entry name" value="PROTEIN NYNRIN-LIKE"/>
    <property type="match status" value="1"/>
</dbReference>
<dbReference type="Pfam" id="PF00665">
    <property type="entry name" value="rve"/>
    <property type="match status" value="1"/>
</dbReference>
<dbReference type="InterPro" id="IPR036397">
    <property type="entry name" value="RNaseH_sf"/>
</dbReference>
<reference evidence="4" key="1">
    <citation type="submission" date="2025-08" db="UniProtKB">
        <authorList>
            <consortium name="RefSeq"/>
        </authorList>
    </citation>
    <scope>IDENTIFICATION</scope>
    <source>
        <tissue evidence="4">Whole organism</tissue>
    </source>
</reference>
<dbReference type="KEGG" id="hazt:108678443"/>
<evidence type="ECO:0000313" key="3">
    <source>
        <dbReference type="Proteomes" id="UP000694843"/>
    </source>
</evidence>
<protein>
    <submittedName>
        <fullName evidence="4">Uncharacterized protein LOC108678443</fullName>
    </submittedName>
</protein>
<feature type="compositionally biased region" description="Basic and acidic residues" evidence="1">
    <location>
        <begin position="405"/>
        <end position="416"/>
    </location>
</feature>
<dbReference type="RefSeq" id="XP_018022352.2">
    <property type="nucleotide sequence ID" value="XM_018166863.2"/>
</dbReference>
<dbReference type="InterPro" id="IPR001584">
    <property type="entry name" value="Integrase_cat-core"/>
</dbReference>
<dbReference type="Proteomes" id="UP000694843">
    <property type="component" value="Unplaced"/>
</dbReference>
<organism evidence="3 4">
    <name type="scientific">Hyalella azteca</name>
    <name type="common">Amphipod</name>
    <dbReference type="NCBI Taxonomy" id="294128"/>
    <lineage>
        <taxon>Eukaryota</taxon>
        <taxon>Metazoa</taxon>
        <taxon>Ecdysozoa</taxon>
        <taxon>Arthropoda</taxon>
        <taxon>Crustacea</taxon>
        <taxon>Multicrustacea</taxon>
        <taxon>Malacostraca</taxon>
        <taxon>Eumalacostraca</taxon>
        <taxon>Peracarida</taxon>
        <taxon>Amphipoda</taxon>
        <taxon>Senticaudata</taxon>
        <taxon>Talitrida</taxon>
        <taxon>Talitroidea</taxon>
        <taxon>Hyalellidae</taxon>
        <taxon>Hyalella</taxon>
    </lineage>
</organism>
<evidence type="ECO:0000256" key="1">
    <source>
        <dbReference type="SAM" id="MobiDB-lite"/>
    </source>
</evidence>
<dbReference type="AlphaFoldDB" id="A0A8B7P967"/>